<dbReference type="PROSITE" id="PS50013">
    <property type="entry name" value="CHROMO_2"/>
    <property type="match status" value="1"/>
</dbReference>
<feature type="region of interest" description="Disordered" evidence="3">
    <location>
        <begin position="138"/>
        <end position="160"/>
    </location>
</feature>
<dbReference type="Pfam" id="PF24626">
    <property type="entry name" value="SH3_Tf2-1"/>
    <property type="match status" value="1"/>
</dbReference>
<dbReference type="OMA" id="WPLINDS"/>
<accession>A0A2H3J3D1</accession>
<dbReference type="CDD" id="cd00024">
    <property type="entry name" value="CD_CSD"/>
    <property type="match status" value="1"/>
</dbReference>
<dbReference type="GO" id="GO:0006338">
    <property type="term" value="P:chromatin remodeling"/>
    <property type="evidence" value="ECO:0007669"/>
    <property type="project" value="UniProtKB-ARBA"/>
</dbReference>
<dbReference type="GO" id="GO:0005634">
    <property type="term" value="C:nucleus"/>
    <property type="evidence" value="ECO:0007669"/>
    <property type="project" value="UniProtKB-SubCell"/>
</dbReference>
<keyword evidence="2" id="KW-0539">Nucleus</keyword>
<dbReference type="SUPFAM" id="SSF54160">
    <property type="entry name" value="Chromo domain-like"/>
    <property type="match status" value="1"/>
</dbReference>
<sequence>MVKKVPFKVGDKVMIDVWDYQTSERSLAPHYIGPFKIIKQLSPVTFRLHLDAQYRAYHPVFHASKLVPYTGSQEAPDPDEHGEYEVEEILDHRYSRPGGKLQLLVRWKGYTQGEDTWKDKVALQNAKEIVDEYKQKHKLNDAPGRRSAHNPRIKVADPEDDPDWKVGDRYLWSDDWPLINDSMTREE</sequence>
<dbReference type="Pfam" id="PF00385">
    <property type="entry name" value="Chromo"/>
    <property type="match status" value="1"/>
</dbReference>
<organism evidence="5 6">
    <name type="scientific">Wolfiporia cocos (strain MD-104)</name>
    <name type="common">Brown rot fungus</name>
    <dbReference type="NCBI Taxonomy" id="742152"/>
    <lineage>
        <taxon>Eukaryota</taxon>
        <taxon>Fungi</taxon>
        <taxon>Dikarya</taxon>
        <taxon>Basidiomycota</taxon>
        <taxon>Agaricomycotina</taxon>
        <taxon>Agaricomycetes</taxon>
        <taxon>Polyporales</taxon>
        <taxon>Phaeolaceae</taxon>
        <taxon>Wolfiporia</taxon>
    </lineage>
</organism>
<evidence type="ECO:0000259" key="4">
    <source>
        <dbReference type="PROSITE" id="PS50013"/>
    </source>
</evidence>
<dbReference type="SMART" id="SM00298">
    <property type="entry name" value="CHROMO"/>
    <property type="match status" value="1"/>
</dbReference>
<protein>
    <recommendedName>
        <fullName evidence="4">Chromo domain-containing protein</fullName>
    </recommendedName>
</protein>
<evidence type="ECO:0000256" key="2">
    <source>
        <dbReference type="ARBA" id="ARBA00023242"/>
    </source>
</evidence>
<dbReference type="OrthoDB" id="3218226at2759"/>
<dbReference type="PANTHER" id="PTHR22812">
    <property type="entry name" value="CHROMOBOX PROTEIN"/>
    <property type="match status" value="1"/>
</dbReference>
<evidence type="ECO:0000256" key="1">
    <source>
        <dbReference type="ARBA" id="ARBA00004123"/>
    </source>
</evidence>
<comment type="subcellular location">
    <subcellularLocation>
        <location evidence="1">Nucleus</location>
    </subcellularLocation>
</comment>
<dbReference type="InterPro" id="IPR000953">
    <property type="entry name" value="Chromo/chromo_shadow_dom"/>
</dbReference>
<dbReference type="InterPro" id="IPR016197">
    <property type="entry name" value="Chromo-like_dom_sf"/>
</dbReference>
<feature type="domain" description="Chromo" evidence="4">
    <location>
        <begin position="84"/>
        <end position="145"/>
    </location>
</feature>
<keyword evidence="6" id="KW-1185">Reference proteome</keyword>
<name>A0A2H3J3D1_WOLCO</name>
<gene>
    <name evidence="5" type="ORF">WOLCODRAFT_82480</name>
</gene>
<evidence type="ECO:0000313" key="6">
    <source>
        <dbReference type="Proteomes" id="UP000218811"/>
    </source>
</evidence>
<evidence type="ECO:0000313" key="5">
    <source>
        <dbReference type="EMBL" id="PCH36742.1"/>
    </source>
</evidence>
<evidence type="ECO:0000256" key="3">
    <source>
        <dbReference type="SAM" id="MobiDB-lite"/>
    </source>
</evidence>
<dbReference type="Gene3D" id="2.40.50.40">
    <property type="match status" value="1"/>
</dbReference>
<dbReference type="EMBL" id="KB467887">
    <property type="protein sequence ID" value="PCH36742.1"/>
    <property type="molecule type" value="Genomic_DNA"/>
</dbReference>
<proteinExistence type="predicted"/>
<reference evidence="5 6" key="1">
    <citation type="journal article" date="2012" name="Science">
        <title>The Paleozoic origin of enzymatic lignin decomposition reconstructed from 31 fungal genomes.</title>
        <authorList>
            <person name="Floudas D."/>
            <person name="Binder M."/>
            <person name="Riley R."/>
            <person name="Barry K."/>
            <person name="Blanchette R.A."/>
            <person name="Henrissat B."/>
            <person name="Martinez A.T."/>
            <person name="Otillar R."/>
            <person name="Spatafora J.W."/>
            <person name="Yadav J.S."/>
            <person name="Aerts A."/>
            <person name="Benoit I."/>
            <person name="Boyd A."/>
            <person name="Carlson A."/>
            <person name="Copeland A."/>
            <person name="Coutinho P.M."/>
            <person name="de Vries R.P."/>
            <person name="Ferreira P."/>
            <person name="Findley K."/>
            <person name="Foster B."/>
            <person name="Gaskell J."/>
            <person name="Glotzer D."/>
            <person name="Gorecki P."/>
            <person name="Heitman J."/>
            <person name="Hesse C."/>
            <person name="Hori C."/>
            <person name="Igarashi K."/>
            <person name="Jurgens J.A."/>
            <person name="Kallen N."/>
            <person name="Kersten P."/>
            <person name="Kohler A."/>
            <person name="Kuees U."/>
            <person name="Kumar T.K.A."/>
            <person name="Kuo A."/>
            <person name="LaButti K."/>
            <person name="Larrondo L.F."/>
            <person name="Lindquist E."/>
            <person name="Ling A."/>
            <person name="Lombard V."/>
            <person name="Lucas S."/>
            <person name="Lundell T."/>
            <person name="Martin R."/>
            <person name="McLaughlin D.J."/>
            <person name="Morgenstern I."/>
            <person name="Morin E."/>
            <person name="Murat C."/>
            <person name="Nagy L.G."/>
            <person name="Nolan M."/>
            <person name="Ohm R.A."/>
            <person name="Patyshakuliyeva A."/>
            <person name="Rokas A."/>
            <person name="Ruiz-Duenas F.J."/>
            <person name="Sabat G."/>
            <person name="Salamov A."/>
            <person name="Samejima M."/>
            <person name="Schmutz J."/>
            <person name="Slot J.C."/>
            <person name="St John F."/>
            <person name="Stenlid J."/>
            <person name="Sun H."/>
            <person name="Sun S."/>
            <person name="Syed K."/>
            <person name="Tsang A."/>
            <person name="Wiebenga A."/>
            <person name="Young D."/>
            <person name="Pisabarro A."/>
            <person name="Eastwood D.C."/>
            <person name="Martin F."/>
            <person name="Cullen D."/>
            <person name="Grigoriev I.V."/>
            <person name="Hibbett D.S."/>
        </authorList>
    </citation>
    <scope>NUCLEOTIDE SEQUENCE [LARGE SCALE GENOMIC DNA]</scope>
    <source>
        <strain evidence="5 6">MD-104</strain>
    </source>
</reference>
<dbReference type="InterPro" id="IPR056924">
    <property type="entry name" value="SH3_Tf2-1"/>
</dbReference>
<dbReference type="InterPro" id="IPR051219">
    <property type="entry name" value="Heterochromatin_chromo-domain"/>
</dbReference>
<dbReference type="Proteomes" id="UP000218811">
    <property type="component" value="Unassembled WGS sequence"/>
</dbReference>
<dbReference type="STRING" id="742152.A0A2H3J3D1"/>
<dbReference type="AlphaFoldDB" id="A0A2H3J3D1"/>
<dbReference type="InterPro" id="IPR023780">
    <property type="entry name" value="Chromo_domain"/>
</dbReference>